<dbReference type="EMBL" id="PYWC01000004">
    <property type="protein sequence ID" value="PWW80088.1"/>
    <property type="molecule type" value="Genomic_DNA"/>
</dbReference>
<evidence type="ECO:0000256" key="1">
    <source>
        <dbReference type="ARBA" id="ARBA00004141"/>
    </source>
</evidence>
<dbReference type="OrthoDB" id="5372266at2759"/>
<evidence type="ECO:0000256" key="4">
    <source>
        <dbReference type="ARBA" id="ARBA00023136"/>
    </source>
</evidence>
<evidence type="ECO:0000259" key="7">
    <source>
        <dbReference type="Pfam" id="PF20684"/>
    </source>
</evidence>
<comment type="similarity">
    <text evidence="5">Belongs to the SAT4 family.</text>
</comment>
<name>A0A317T058_9PEZI</name>
<dbReference type="PANTHER" id="PTHR33048">
    <property type="entry name" value="PTH11-LIKE INTEGRAL MEMBRANE PROTEIN (AFU_ORTHOLOGUE AFUA_5G11245)"/>
    <property type="match status" value="1"/>
</dbReference>
<protein>
    <recommendedName>
        <fullName evidence="7">Rhodopsin domain-containing protein</fullName>
    </recommendedName>
</protein>
<feature type="non-terminal residue" evidence="8">
    <location>
        <position position="197"/>
    </location>
</feature>
<keyword evidence="2 6" id="KW-0812">Transmembrane</keyword>
<evidence type="ECO:0000256" key="3">
    <source>
        <dbReference type="ARBA" id="ARBA00022989"/>
    </source>
</evidence>
<keyword evidence="3 6" id="KW-1133">Transmembrane helix</keyword>
<gene>
    <name evidence="8" type="ORF">C7212DRAFT_18910</name>
</gene>
<dbReference type="Pfam" id="PF20684">
    <property type="entry name" value="Fung_rhodopsin"/>
    <property type="match status" value="1"/>
</dbReference>
<sequence>GIQRSFWASISYTCHLWALKGAFLCLYYDLVPTLNEKSRRLVYAAMAATLASLAGVLVTQMMWCRPIGRNWCVSTESYLFIYHTRPCSLASFPKTRSPELLFVVSFIPLSIISTLKLTSREKYGFISIYLLGFLSIFASFLRFLALHTYTSRHTSSTPESWTRSLRRVILWSAIETLVGHICFCIPAFRVFFRRKKS</sequence>
<reference evidence="8 9" key="1">
    <citation type="submission" date="2018-03" db="EMBL/GenBank/DDBJ databases">
        <title>Genomes of Pezizomycetes fungi and the evolution of truffles.</title>
        <authorList>
            <person name="Murat C."/>
            <person name="Payen T."/>
            <person name="Noel B."/>
            <person name="Kuo A."/>
            <person name="Martin F.M."/>
        </authorList>
    </citation>
    <scope>NUCLEOTIDE SEQUENCE [LARGE SCALE GENOMIC DNA]</scope>
    <source>
        <strain evidence="8">091103-1</strain>
    </source>
</reference>
<organism evidence="8 9">
    <name type="scientific">Tuber magnatum</name>
    <name type="common">white Piedmont truffle</name>
    <dbReference type="NCBI Taxonomy" id="42249"/>
    <lineage>
        <taxon>Eukaryota</taxon>
        <taxon>Fungi</taxon>
        <taxon>Dikarya</taxon>
        <taxon>Ascomycota</taxon>
        <taxon>Pezizomycotina</taxon>
        <taxon>Pezizomycetes</taxon>
        <taxon>Pezizales</taxon>
        <taxon>Tuberaceae</taxon>
        <taxon>Tuber</taxon>
    </lineage>
</organism>
<feature type="transmembrane region" description="Helical" evidence="6">
    <location>
        <begin position="41"/>
        <end position="63"/>
    </location>
</feature>
<dbReference type="InterPro" id="IPR052337">
    <property type="entry name" value="SAT4-like"/>
</dbReference>
<accession>A0A317T058</accession>
<dbReference type="STRING" id="42249.A0A317T058"/>
<dbReference type="AlphaFoldDB" id="A0A317T058"/>
<dbReference type="InterPro" id="IPR049326">
    <property type="entry name" value="Rhodopsin_dom_fungi"/>
</dbReference>
<keyword evidence="9" id="KW-1185">Reference proteome</keyword>
<evidence type="ECO:0000313" key="8">
    <source>
        <dbReference type="EMBL" id="PWW80088.1"/>
    </source>
</evidence>
<feature type="non-terminal residue" evidence="8">
    <location>
        <position position="1"/>
    </location>
</feature>
<keyword evidence="4 6" id="KW-0472">Membrane</keyword>
<feature type="domain" description="Rhodopsin" evidence="7">
    <location>
        <begin position="5"/>
        <end position="194"/>
    </location>
</feature>
<feature type="transmembrane region" description="Helical" evidence="6">
    <location>
        <begin position="100"/>
        <end position="117"/>
    </location>
</feature>
<feature type="transmembrane region" description="Helical" evidence="6">
    <location>
        <begin position="129"/>
        <end position="149"/>
    </location>
</feature>
<dbReference type="PANTHER" id="PTHR33048:SF47">
    <property type="entry name" value="INTEGRAL MEMBRANE PROTEIN-RELATED"/>
    <property type="match status" value="1"/>
</dbReference>
<evidence type="ECO:0000313" key="9">
    <source>
        <dbReference type="Proteomes" id="UP000246991"/>
    </source>
</evidence>
<evidence type="ECO:0000256" key="2">
    <source>
        <dbReference type="ARBA" id="ARBA00022692"/>
    </source>
</evidence>
<comment type="subcellular location">
    <subcellularLocation>
        <location evidence="1">Membrane</location>
        <topology evidence="1">Multi-pass membrane protein</topology>
    </subcellularLocation>
</comment>
<dbReference type="GO" id="GO:0016020">
    <property type="term" value="C:membrane"/>
    <property type="evidence" value="ECO:0007669"/>
    <property type="project" value="UniProtKB-SubCell"/>
</dbReference>
<feature type="transmembrane region" description="Helical" evidence="6">
    <location>
        <begin position="169"/>
        <end position="192"/>
    </location>
</feature>
<feature type="transmembrane region" description="Helical" evidence="6">
    <location>
        <begin position="6"/>
        <end position="29"/>
    </location>
</feature>
<evidence type="ECO:0000256" key="5">
    <source>
        <dbReference type="ARBA" id="ARBA00038359"/>
    </source>
</evidence>
<proteinExistence type="inferred from homology"/>
<evidence type="ECO:0000256" key="6">
    <source>
        <dbReference type="SAM" id="Phobius"/>
    </source>
</evidence>
<comment type="caution">
    <text evidence="8">The sequence shown here is derived from an EMBL/GenBank/DDBJ whole genome shotgun (WGS) entry which is preliminary data.</text>
</comment>
<dbReference type="Proteomes" id="UP000246991">
    <property type="component" value="Unassembled WGS sequence"/>
</dbReference>